<reference evidence="2" key="1">
    <citation type="journal article" date="2022" name="Int. J. Mol. Sci.">
        <title>Draft Genome of Tanacetum Coccineum: Genomic Comparison of Closely Related Tanacetum-Family Plants.</title>
        <authorList>
            <person name="Yamashiro T."/>
            <person name="Shiraishi A."/>
            <person name="Nakayama K."/>
            <person name="Satake H."/>
        </authorList>
    </citation>
    <scope>NUCLEOTIDE SEQUENCE</scope>
</reference>
<protein>
    <recommendedName>
        <fullName evidence="4">CCHC-type domain-containing protein</fullName>
    </recommendedName>
</protein>
<dbReference type="Proteomes" id="UP001151760">
    <property type="component" value="Unassembled WGS sequence"/>
</dbReference>
<dbReference type="CDD" id="cd00303">
    <property type="entry name" value="retropepsin_like"/>
    <property type="match status" value="1"/>
</dbReference>
<keyword evidence="3" id="KW-1185">Reference proteome</keyword>
<accession>A0ABQ4WB54</accession>
<feature type="coiled-coil region" evidence="1">
    <location>
        <begin position="18"/>
        <end position="46"/>
    </location>
</feature>
<evidence type="ECO:0000313" key="2">
    <source>
        <dbReference type="EMBL" id="GJS50083.1"/>
    </source>
</evidence>
<reference evidence="2" key="2">
    <citation type="submission" date="2022-01" db="EMBL/GenBank/DDBJ databases">
        <authorList>
            <person name="Yamashiro T."/>
            <person name="Shiraishi A."/>
            <person name="Satake H."/>
            <person name="Nakayama K."/>
        </authorList>
    </citation>
    <scope>NUCLEOTIDE SEQUENCE</scope>
</reference>
<evidence type="ECO:0000313" key="3">
    <source>
        <dbReference type="Proteomes" id="UP001151760"/>
    </source>
</evidence>
<keyword evidence="1" id="KW-0175">Coiled coil</keyword>
<evidence type="ECO:0008006" key="4">
    <source>
        <dbReference type="Google" id="ProtNLM"/>
    </source>
</evidence>
<evidence type="ECO:0000256" key="1">
    <source>
        <dbReference type="SAM" id="Coils"/>
    </source>
</evidence>
<gene>
    <name evidence="2" type="ORF">Tco_0600204</name>
</gene>
<sequence>METVVTKDGKTTVYPWKLKQLTKEEEEEEKERTKAFKEEEEKLRAERMIGEPYKWDQPNIAAIIAEQLQNIIPQIVTQVTVNVNNARMPMVEVAGDVRANIGVLISLFSVWTQRVRREGRQMAPVNAVRMSSNQRACYECGSLDHLKPTCPKLNRAPADFSFISTELVSMLNVKPRIVNPGYEIEIADGKRVEVNRVVCDCKLELGNSLFDIELIPIGYGSFDVEFV</sequence>
<proteinExistence type="predicted"/>
<name>A0ABQ4WB54_9ASTR</name>
<comment type="caution">
    <text evidence="2">The sequence shown here is derived from an EMBL/GenBank/DDBJ whole genome shotgun (WGS) entry which is preliminary data.</text>
</comment>
<dbReference type="EMBL" id="BQNB010008490">
    <property type="protein sequence ID" value="GJS50083.1"/>
    <property type="molecule type" value="Genomic_DNA"/>
</dbReference>
<organism evidence="2 3">
    <name type="scientific">Tanacetum coccineum</name>
    <dbReference type="NCBI Taxonomy" id="301880"/>
    <lineage>
        <taxon>Eukaryota</taxon>
        <taxon>Viridiplantae</taxon>
        <taxon>Streptophyta</taxon>
        <taxon>Embryophyta</taxon>
        <taxon>Tracheophyta</taxon>
        <taxon>Spermatophyta</taxon>
        <taxon>Magnoliopsida</taxon>
        <taxon>eudicotyledons</taxon>
        <taxon>Gunneridae</taxon>
        <taxon>Pentapetalae</taxon>
        <taxon>asterids</taxon>
        <taxon>campanulids</taxon>
        <taxon>Asterales</taxon>
        <taxon>Asteraceae</taxon>
        <taxon>Asteroideae</taxon>
        <taxon>Anthemideae</taxon>
        <taxon>Anthemidinae</taxon>
        <taxon>Tanacetum</taxon>
    </lineage>
</organism>